<organism evidence="2 3">
    <name type="scientific">Duncaniella muris</name>
    <dbReference type="NCBI Taxonomy" id="2094150"/>
    <lineage>
        <taxon>Bacteria</taxon>
        <taxon>Pseudomonadati</taxon>
        <taxon>Bacteroidota</taxon>
        <taxon>Bacteroidia</taxon>
        <taxon>Bacteroidales</taxon>
        <taxon>Muribaculaceae</taxon>
        <taxon>Duncaniella</taxon>
    </lineage>
</organism>
<proteinExistence type="predicted"/>
<dbReference type="EMBL" id="PUEC01000041">
    <property type="protein sequence ID" value="PWB00460.1"/>
    <property type="molecule type" value="Genomic_DNA"/>
</dbReference>
<sequence length="414" mass="45093">MTSNKIQIKNLFLSVALCAAMGLSVASCSDDDNTVVTYPVVIAPTYPAELPSSYTVESGTITYKELNSGRSYTFELPLTDSDVIPAGTYDIDGQMEVSFVNDEGASVTRTLRAVASQQVISSSAQSASLKWFFYNPSNTLVFGEIYFAGSLNAAGTNGLYDTYFTIYNNTDEVQYADGIAIVESKLLNTDANVIITPANQREANFTAQTVYVIPGSGQDVAIAPGESIKIVDQAIDWTAQVPGALNHTDADFEWYDESTSASVKDTDNPDVPNLDKWYSYSPTIWIASNQCNRSYALVRFPEGMTAEQYLAEYDGTYKYISSVTQKEMTGTKCYLVKYDWIIDGVNLCPVESWIQGALSTSVDASYAAISEAKTDKNRFGKKFVRKAAGVSAAGNTVLMDTNDSARDFEIVSAK</sequence>
<dbReference type="AlphaFoldDB" id="A0A2V1IHT7"/>
<reference evidence="3" key="1">
    <citation type="submission" date="2018-02" db="EMBL/GenBank/DDBJ databases">
        <authorList>
            <person name="Clavel T."/>
            <person name="Strowig T."/>
        </authorList>
    </citation>
    <scope>NUCLEOTIDE SEQUENCE [LARGE SCALE GENOMIC DNA]</scope>
    <source>
        <strain evidence="3">DSM 103720</strain>
    </source>
</reference>
<feature type="signal peptide" evidence="1">
    <location>
        <begin position="1"/>
        <end position="28"/>
    </location>
</feature>
<dbReference type="Pfam" id="PF16215">
    <property type="entry name" value="DUF4876"/>
    <property type="match status" value="1"/>
</dbReference>
<evidence type="ECO:0000256" key="1">
    <source>
        <dbReference type="SAM" id="SignalP"/>
    </source>
</evidence>
<dbReference type="Proteomes" id="UP000244905">
    <property type="component" value="Unassembled WGS sequence"/>
</dbReference>
<dbReference type="GeneID" id="82527186"/>
<evidence type="ECO:0000313" key="3">
    <source>
        <dbReference type="Proteomes" id="UP000244905"/>
    </source>
</evidence>
<evidence type="ECO:0000313" key="2">
    <source>
        <dbReference type="EMBL" id="PWB00460.1"/>
    </source>
</evidence>
<feature type="chain" id="PRO_5015879201" evidence="1">
    <location>
        <begin position="29"/>
        <end position="414"/>
    </location>
</feature>
<gene>
    <name evidence="2" type="ORF">C5O23_12725</name>
</gene>
<dbReference type="RefSeq" id="WP_107033302.1">
    <property type="nucleotide sequence ID" value="NZ_CAOLBL010000049.1"/>
</dbReference>
<keyword evidence="3" id="KW-1185">Reference proteome</keyword>
<dbReference type="PROSITE" id="PS51257">
    <property type="entry name" value="PROKAR_LIPOPROTEIN"/>
    <property type="match status" value="1"/>
</dbReference>
<keyword evidence="1" id="KW-0732">Signal</keyword>
<dbReference type="InterPro" id="IPR032627">
    <property type="entry name" value="DUF4876"/>
</dbReference>
<name>A0A2V1IHT7_9BACT</name>
<accession>A0A2V1IHT7</accession>
<protein>
    <submittedName>
        <fullName evidence="2">DUF4876 domain-containing protein</fullName>
    </submittedName>
</protein>
<comment type="caution">
    <text evidence="2">The sequence shown here is derived from an EMBL/GenBank/DDBJ whole genome shotgun (WGS) entry which is preliminary data.</text>
</comment>